<accession>A0A6C0GT83</accession>
<name>A0A6C0GT83_9BACT</name>
<dbReference type="EMBL" id="CP048222">
    <property type="protein sequence ID" value="QHT71369.1"/>
    <property type="molecule type" value="Genomic_DNA"/>
</dbReference>
<dbReference type="KEGG" id="rhoz:GXP67_34290"/>
<evidence type="ECO:0000313" key="2">
    <source>
        <dbReference type="EMBL" id="QHT71369.1"/>
    </source>
</evidence>
<feature type="transmembrane region" description="Helical" evidence="1">
    <location>
        <begin position="52"/>
        <end position="74"/>
    </location>
</feature>
<keyword evidence="3" id="KW-1185">Reference proteome</keyword>
<evidence type="ECO:0000313" key="3">
    <source>
        <dbReference type="Proteomes" id="UP000480178"/>
    </source>
</evidence>
<proteinExistence type="predicted"/>
<organism evidence="2 3">
    <name type="scientific">Rhodocytophaga rosea</name>
    <dbReference type="NCBI Taxonomy" id="2704465"/>
    <lineage>
        <taxon>Bacteria</taxon>
        <taxon>Pseudomonadati</taxon>
        <taxon>Bacteroidota</taxon>
        <taxon>Cytophagia</taxon>
        <taxon>Cytophagales</taxon>
        <taxon>Rhodocytophagaceae</taxon>
        <taxon>Rhodocytophaga</taxon>
    </lineage>
</organism>
<evidence type="ECO:0000256" key="1">
    <source>
        <dbReference type="SAM" id="Phobius"/>
    </source>
</evidence>
<gene>
    <name evidence="2" type="ORF">GXP67_34290</name>
</gene>
<feature type="transmembrane region" description="Helical" evidence="1">
    <location>
        <begin position="117"/>
        <end position="134"/>
    </location>
</feature>
<feature type="transmembrane region" description="Helical" evidence="1">
    <location>
        <begin position="146"/>
        <end position="164"/>
    </location>
</feature>
<reference evidence="2 3" key="1">
    <citation type="submission" date="2020-01" db="EMBL/GenBank/DDBJ databases">
        <authorList>
            <person name="Kim M.K."/>
        </authorList>
    </citation>
    <scope>NUCLEOTIDE SEQUENCE [LARGE SCALE GENOMIC DNA]</scope>
    <source>
        <strain evidence="2 3">172606-1</strain>
    </source>
</reference>
<keyword evidence="1" id="KW-1133">Transmembrane helix</keyword>
<keyword evidence="1" id="KW-0812">Transmembrane</keyword>
<feature type="transmembrane region" description="Helical" evidence="1">
    <location>
        <begin position="12"/>
        <end position="32"/>
    </location>
</feature>
<feature type="transmembrane region" description="Helical" evidence="1">
    <location>
        <begin position="86"/>
        <end position="105"/>
    </location>
</feature>
<dbReference type="RefSeq" id="WP_162447308.1">
    <property type="nucleotide sequence ID" value="NZ_CP048222.1"/>
</dbReference>
<sequence>MTKFKTNIFETALAVLTLLSIVGLCFYFYELINPDPTQDNPFKTFDNNPGIIKISIASLIARTIFIICFCYLVVDKFKQDNKIITVYLFIALTIGFLQWYELYYGSTFYYGEVRDKQGLRFPLLASFMVTLAIWRINYTKTQNRNLIIKLVLTGLINFGLYFLWTQVNEPWNLWQS</sequence>
<dbReference type="Proteomes" id="UP000480178">
    <property type="component" value="Chromosome"/>
</dbReference>
<keyword evidence="1" id="KW-0472">Membrane</keyword>
<protein>
    <submittedName>
        <fullName evidence="2">Uncharacterized protein</fullName>
    </submittedName>
</protein>
<dbReference type="AlphaFoldDB" id="A0A6C0GT83"/>